<dbReference type="AlphaFoldDB" id="A0A327X657"/>
<dbReference type="OrthoDB" id="9806939at2"/>
<evidence type="ECO:0000313" key="2">
    <source>
        <dbReference type="EMBL" id="RUO27395.1"/>
    </source>
</evidence>
<comment type="caution">
    <text evidence="1">The sequence shown here is derived from an EMBL/GenBank/DDBJ whole genome shotgun (WGS) entry which is preliminary data.</text>
</comment>
<dbReference type="EMBL" id="QLMD01000002">
    <property type="protein sequence ID" value="RAK00593.1"/>
    <property type="molecule type" value="Genomic_DNA"/>
</dbReference>
<evidence type="ECO:0000313" key="3">
    <source>
        <dbReference type="Proteomes" id="UP000249203"/>
    </source>
</evidence>
<evidence type="ECO:0000313" key="1">
    <source>
        <dbReference type="EMBL" id="RAK00593.1"/>
    </source>
</evidence>
<sequence length="171" mass="18754">MFIQTSACSAVRPFRRVCLVIFIAIWGATACASYRPSFDDNWMAPTDSVESLPPKATPLFYDAVAGVQWPQHAAEIESHLNQGAGHAHHVNDIVRARDHFYAHSQAVIALAHSGYHEGTLYLMFCPMARDDAGAYWLQQEDSLLNPYFGSQMLRCGSMRGALEGAAGGHGE</sequence>
<reference evidence="2 4" key="1">
    <citation type="journal article" date="2018" name="Front. Microbiol.">
        <title>Genome-Based Analysis Reveals the Taxonomy and Diversity of the Family Idiomarinaceae.</title>
        <authorList>
            <person name="Liu Y."/>
            <person name="Lai Q."/>
            <person name="Shao Z."/>
        </authorList>
    </citation>
    <scope>NUCLEOTIDE SEQUENCE [LARGE SCALE GENOMIC DNA]</scope>
    <source>
        <strain evidence="2 4">CF12-14</strain>
    </source>
</reference>
<dbReference type="Proteomes" id="UP000249203">
    <property type="component" value="Unassembled WGS sequence"/>
</dbReference>
<name>A0A327X657_9GAMM</name>
<reference evidence="1 3" key="2">
    <citation type="submission" date="2018-06" db="EMBL/GenBank/DDBJ databases">
        <title>Genomic Encyclopedia of Type Strains, Phase III (KMG-III): the genomes of soil and plant-associated and newly described type strains.</title>
        <authorList>
            <person name="Whitman W."/>
        </authorList>
    </citation>
    <scope>NUCLEOTIDE SEQUENCE [LARGE SCALE GENOMIC DNA]</scope>
    <source>
        <strain evidence="1 3">CGMCC 1.15366</strain>
    </source>
</reference>
<keyword evidence="4" id="KW-1185">Reference proteome</keyword>
<dbReference type="RefSeq" id="WP_111568392.1">
    <property type="nucleotide sequence ID" value="NZ_PIPK01000003.1"/>
</dbReference>
<dbReference type="Proteomes" id="UP000287865">
    <property type="component" value="Unassembled WGS sequence"/>
</dbReference>
<dbReference type="EMBL" id="PIPK01000003">
    <property type="protein sequence ID" value="RUO27395.1"/>
    <property type="molecule type" value="Genomic_DNA"/>
</dbReference>
<organism evidence="1 3">
    <name type="scientific">Aliidiomarina maris</name>
    <dbReference type="NCBI Taxonomy" id="531312"/>
    <lineage>
        <taxon>Bacteria</taxon>
        <taxon>Pseudomonadati</taxon>
        <taxon>Pseudomonadota</taxon>
        <taxon>Gammaproteobacteria</taxon>
        <taxon>Alteromonadales</taxon>
        <taxon>Idiomarinaceae</taxon>
        <taxon>Aliidiomarina</taxon>
    </lineage>
</organism>
<accession>A0A327X657</accession>
<proteinExistence type="predicted"/>
<evidence type="ECO:0000313" key="4">
    <source>
        <dbReference type="Proteomes" id="UP000287865"/>
    </source>
</evidence>
<gene>
    <name evidence="1" type="ORF">B0I24_10218</name>
    <name evidence="2" type="ORF">CWE07_05485</name>
</gene>
<protein>
    <submittedName>
        <fullName evidence="1">Uncharacterized protein DUF3347</fullName>
    </submittedName>
</protein>